<reference evidence="2 3" key="1">
    <citation type="submission" date="2020-05" db="EMBL/GenBank/DDBJ databases">
        <title>Azospirillum oleiclasticum sp. nov, a nitrogen-fixing and heavy crude oil-emulsifying bacterium isolated from the crude oil of Yumen Oilfield.</title>
        <authorList>
            <person name="Wu D."/>
            <person name="Cai M."/>
            <person name="Zhang X."/>
        </authorList>
    </citation>
    <scope>NUCLEOTIDE SEQUENCE [LARGE SCALE GENOMIC DNA]</scope>
    <source>
        <strain evidence="2 3">ROY-1-1-2</strain>
    </source>
</reference>
<feature type="transmembrane region" description="Helical" evidence="1">
    <location>
        <begin position="121"/>
        <end position="146"/>
    </location>
</feature>
<dbReference type="EMBL" id="JABFDB010000004">
    <property type="protein sequence ID" value="NYZ19635.1"/>
    <property type="molecule type" value="Genomic_DNA"/>
</dbReference>
<dbReference type="RefSeq" id="WP_180281410.1">
    <property type="nucleotide sequence ID" value="NZ_JABFDB010000004.1"/>
</dbReference>
<keyword evidence="1" id="KW-0812">Transmembrane</keyword>
<feature type="transmembrane region" description="Helical" evidence="1">
    <location>
        <begin position="183"/>
        <end position="204"/>
    </location>
</feature>
<name>A0ABX2T5N5_9PROT</name>
<organism evidence="2 3">
    <name type="scientific">Azospirillum oleiclasticum</name>
    <dbReference type="NCBI Taxonomy" id="2735135"/>
    <lineage>
        <taxon>Bacteria</taxon>
        <taxon>Pseudomonadati</taxon>
        <taxon>Pseudomonadota</taxon>
        <taxon>Alphaproteobacteria</taxon>
        <taxon>Rhodospirillales</taxon>
        <taxon>Azospirillaceae</taxon>
        <taxon>Azospirillum</taxon>
    </lineage>
</organism>
<comment type="caution">
    <text evidence="2">The sequence shown here is derived from an EMBL/GenBank/DDBJ whole genome shotgun (WGS) entry which is preliminary data.</text>
</comment>
<keyword evidence="1" id="KW-1133">Transmembrane helix</keyword>
<keyword evidence="1" id="KW-0472">Membrane</keyword>
<evidence type="ECO:0000313" key="2">
    <source>
        <dbReference type="EMBL" id="NYZ19635.1"/>
    </source>
</evidence>
<feature type="transmembrane region" description="Helical" evidence="1">
    <location>
        <begin position="152"/>
        <end position="171"/>
    </location>
</feature>
<protein>
    <recommendedName>
        <fullName evidence="4">Chemotaxis protein</fullName>
    </recommendedName>
</protein>
<evidence type="ECO:0000256" key="1">
    <source>
        <dbReference type="SAM" id="Phobius"/>
    </source>
</evidence>
<evidence type="ECO:0000313" key="3">
    <source>
        <dbReference type="Proteomes" id="UP000584642"/>
    </source>
</evidence>
<accession>A0ABX2T5N5</accession>
<feature type="transmembrane region" description="Helical" evidence="1">
    <location>
        <begin position="6"/>
        <end position="27"/>
    </location>
</feature>
<sequence length="340" mass="34402">MPLPLLLIGPAIAAGIVGIGGAAKAMFDSSKAKSIGEAADLAIQEASERLEATRGRVNDHLAALGRTRLDVSARTLKRVVAVADRVHVGKDQMKEAAVRGVSITPETVEEMKRASLTAMDLLGTGATALGTGALAGVGAFGFAMAFGTASTGTAITSLSGAVATNAAWAWLGGGAVSAGGAGIAGGMMAVSGLVAGPVLAVIGIRSAIAAAKSLTDATEYAAKVDVAVEKIRTGIAALEALCTRADQVRHVIGMLEQRLLPILNTTEVMLDTKGPGKVPFNELAVHEQGLYRMTVVMGTALYQLIEVDVIDELGTASTISATVLNDTSRVLADIDSGGSA</sequence>
<gene>
    <name evidence="2" type="ORF">HND93_07920</name>
</gene>
<dbReference type="Proteomes" id="UP000584642">
    <property type="component" value="Unassembled WGS sequence"/>
</dbReference>
<proteinExistence type="predicted"/>
<keyword evidence="3" id="KW-1185">Reference proteome</keyword>
<evidence type="ECO:0008006" key="4">
    <source>
        <dbReference type="Google" id="ProtNLM"/>
    </source>
</evidence>